<evidence type="ECO:0000313" key="3">
    <source>
        <dbReference type="Proteomes" id="UP001140513"/>
    </source>
</evidence>
<keyword evidence="3" id="KW-1185">Reference proteome</keyword>
<proteinExistence type="predicted"/>
<protein>
    <submittedName>
        <fullName evidence="2">Uncharacterized protein</fullName>
    </submittedName>
</protein>
<dbReference type="OrthoDB" id="3799995at2759"/>
<feature type="region of interest" description="Disordered" evidence="1">
    <location>
        <begin position="257"/>
        <end position="296"/>
    </location>
</feature>
<evidence type="ECO:0000313" key="2">
    <source>
        <dbReference type="EMBL" id="KAJ4356528.1"/>
    </source>
</evidence>
<feature type="compositionally biased region" description="Basic and acidic residues" evidence="1">
    <location>
        <begin position="126"/>
        <end position="139"/>
    </location>
</feature>
<dbReference type="GeneID" id="80908092"/>
<sequence length="408" mass="44621">MSPLRPANRAPKKHMQDKCWEKCDECAEAGVDRCDAAKEEGDCANCRRLGVACTKPSEGQATTGDPREVKATGSGQNQLSQQPQQDASQSAPEPRPRQLLGEREDHAYEVLDDEVAGSDNEEALDKDEKLNKESHDTRSHIPSIQHDSSADVEMVEADQMTVHAEVFEPGLAAEATISSNVTKQPQDNDIPMVDTTQVQSWREDNHLGRSAGKLFLNIETVPPQPRTEGYSTKETARRSAATVLSPVDQAFLSDSHHPFQEQTQTALGKNTRPRMQPLTLDAAPSDGHPPPSAPLAAPTTIPRSTLSEEATATLVRTSSTTSVPLIWNDTNKLQPQPQTPTPLPHNFLPPPTNPSPPWWTSIPEIASMLAAQRRAPAPYGLSNDFTEFYSHVLEATDNLSKKKTQGDK</sequence>
<gene>
    <name evidence="2" type="ORF">N0V89_004562</name>
</gene>
<feature type="compositionally biased region" description="Acidic residues" evidence="1">
    <location>
        <begin position="110"/>
        <end position="125"/>
    </location>
</feature>
<name>A0A9W9CDC8_9PLEO</name>
<feature type="compositionally biased region" description="Low complexity" evidence="1">
    <location>
        <begin position="74"/>
        <end position="90"/>
    </location>
</feature>
<comment type="caution">
    <text evidence="2">The sequence shown here is derived from an EMBL/GenBank/DDBJ whole genome shotgun (WGS) entry which is preliminary data.</text>
</comment>
<feature type="region of interest" description="Disordered" evidence="1">
    <location>
        <begin position="54"/>
        <end position="150"/>
    </location>
</feature>
<dbReference type="Proteomes" id="UP001140513">
    <property type="component" value="Unassembled WGS sequence"/>
</dbReference>
<dbReference type="RefSeq" id="XP_056073654.1">
    <property type="nucleotide sequence ID" value="XM_056213346.1"/>
</dbReference>
<organism evidence="2 3">
    <name type="scientific">Didymosphaeria variabile</name>
    <dbReference type="NCBI Taxonomy" id="1932322"/>
    <lineage>
        <taxon>Eukaryota</taxon>
        <taxon>Fungi</taxon>
        <taxon>Dikarya</taxon>
        <taxon>Ascomycota</taxon>
        <taxon>Pezizomycotina</taxon>
        <taxon>Dothideomycetes</taxon>
        <taxon>Pleosporomycetidae</taxon>
        <taxon>Pleosporales</taxon>
        <taxon>Massarineae</taxon>
        <taxon>Didymosphaeriaceae</taxon>
        <taxon>Didymosphaeria</taxon>
    </lineage>
</organism>
<feature type="compositionally biased region" description="Basic and acidic residues" evidence="1">
    <location>
        <begin position="94"/>
        <end position="109"/>
    </location>
</feature>
<evidence type="ECO:0000256" key="1">
    <source>
        <dbReference type="SAM" id="MobiDB-lite"/>
    </source>
</evidence>
<reference evidence="2" key="1">
    <citation type="submission" date="2022-10" db="EMBL/GenBank/DDBJ databases">
        <title>Tapping the CABI collections for fungal endophytes: first genome assemblies for Collariella, Neodidymelliopsis, Ascochyta clinopodiicola, Didymella pomorum, Didymosphaeria variabile, Neocosmospora piperis and Neocucurbitaria cava.</title>
        <authorList>
            <person name="Hill R."/>
        </authorList>
    </citation>
    <scope>NUCLEOTIDE SEQUENCE</scope>
    <source>
        <strain evidence="2">IMI 356815</strain>
    </source>
</reference>
<dbReference type="EMBL" id="JAPEUX010000003">
    <property type="protein sequence ID" value="KAJ4356528.1"/>
    <property type="molecule type" value="Genomic_DNA"/>
</dbReference>
<dbReference type="AlphaFoldDB" id="A0A9W9CDC8"/>
<accession>A0A9W9CDC8</accession>